<dbReference type="GO" id="GO:0031261">
    <property type="term" value="C:DNA replication preinitiation complex"/>
    <property type="evidence" value="ECO:0007669"/>
    <property type="project" value="TreeGrafter"/>
</dbReference>
<dbReference type="EMBL" id="KN275964">
    <property type="protein sequence ID" value="EEH50430.1"/>
    <property type="molecule type" value="Genomic_DNA"/>
</dbReference>
<feature type="compositionally biased region" description="Acidic residues" evidence="9">
    <location>
        <begin position="488"/>
        <end position="498"/>
    </location>
</feature>
<dbReference type="InterPro" id="IPR021110">
    <property type="entry name" value="DNA_rep_checkpnt_protein"/>
</dbReference>
<feature type="region of interest" description="Disordered" evidence="9">
    <location>
        <begin position="56"/>
        <end position="170"/>
    </location>
</feature>
<comment type="subcellular location">
    <subcellularLocation>
        <location evidence="1 8">Nucleus</location>
    </subcellularLocation>
</comment>
<dbReference type="GO" id="GO:0006270">
    <property type="term" value="P:DNA replication initiation"/>
    <property type="evidence" value="ECO:0007669"/>
    <property type="project" value="UniProtKB-UniRule"/>
</dbReference>
<feature type="compositionally biased region" description="Basic residues" evidence="9">
    <location>
        <begin position="560"/>
        <end position="574"/>
    </location>
</feature>
<evidence type="ECO:0000256" key="1">
    <source>
        <dbReference type="ARBA" id="ARBA00004123"/>
    </source>
</evidence>
<organism evidence="10 11">
    <name type="scientific">Paracoccidioides brasiliensis (strain Pb18)</name>
    <dbReference type="NCBI Taxonomy" id="502780"/>
    <lineage>
        <taxon>Eukaryota</taxon>
        <taxon>Fungi</taxon>
        <taxon>Dikarya</taxon>
        <taxon>Ascomycota</taxon>
        <taxon>Pezizomycotina</taxon>
        <taxon>Eurotiomycetes</taxon>
        <taxon>Eurotiomycetidae</taxon>
        <taxon>Onygenales</taxon>
        <taxon>Ajellomycetaceae</taxon>
        <taxon>Paracoccidioides</taxon>
    </lineage>
</organism>
<dbReference type="VEuPathDB" id="FungiDB:PADG_06509"/>
<keyword evidence="11" id="KW-1185">Reference proteome</keyword>
<dbReference type="AlphaFoldDB" id="C1GGS2"/>
<evidence type="ECO:0000256" key="7">
    <source>
        <dbReference type="ARBA" id="ARBA00025253"/>
    </source>
</evidence>
<evidence type="ECO:0000313" key="10">
    <source>
        <dbReference type="EMBL" id="EEH50430.1"/>
    </source>
</evidence>
<feature type="compositionally biased region" description="Polar residues" evidence="9">
    <location>
        <begin position="277"/>
        <end position="300"/>
    </location>
</feature>
<dbReference type="OrthoDB" id="8775810at2759"/>
<dbReference type="GO" id="GO:0000727">
    <property type="term" value="P:double-strand break repair via break-induced replication"/>
    <property type="evidence" value="ECO:0007669"/>
    <property type="project" value="TreeGrafter"/>
</dbReference>
<dbReference type="Proteomes" id="UP000001628">
    <property type="component" value="Unassembled WGS sequence"/>
</dbReference>
<feature type="compositionally biased region" description="Low complexity" evidence="9">
    <location>
        <begin position="523"/>
        <end position="543"/>
    </location>
</feature>
<proteinExistence type="inferred from homology"/>
<name>C1GGS2_PARBD</name>
<dbReference type="Gene3D" id="1.10.10.1460">
    <property type="match status" value="1"/>
</dbReference>
<dbReference type="InterPro" id="IPR040203">
    <property type="entry name" value="Sld2"/>
</dbReference>
<feature type="compositionally biased region" description="Polar residues" evidence="9">
    <location>
        <begin position="146"/>
        <end position="158"/>
    </location>
</feature>
<dbReference type="OMA" id="AVRMPQK"/>
<keyword evidence="6 8" id="KW-0131">Cell cycle</keyword>
<evidence type="ECO:0000256" key="9">
    <source>
        <dbReference type="SAM" id="MobiDB-lite"/>
    </source>
</evidence>
<feature type="compositionally biased region" description="Gly residues" evidence="9">
    <location>
        <begin position="576"/>
        <end position="585"/>
    </location>
</feature>
<dbReference type="eggNOG" id="ENOG502SCF7">
    <property type="taxonomic scope" value="Eukaryota"/>
</dbReference>
<dbReference type="HOGENOM" id="CLU_033089_0_0_1"/>
<feature type="region of interest" description="Disordered" evidence="9">
    <location>
        <begin position="267"/>
        <end position="301"/>
    </location>
</feature>
<dbReference type="KEGG" id="pbn:PADG_06509"/>
<dbReference type="PANTHER" id="PTHR28124">
    <property type="entry name" value="DNA REPLICATION REGULATOR SLD2"/>
    <property type="match status" value="1"/>
</dbReference>
<dbReference type="RefSeq" id="XP_010761907.1">
    <property type="nucleotide sequence ID" value="XM_010763605.1"/>
</dbReference>
<sequence>MPVTIHQDVTEQDQASSLRVELKEWERAFSVANGGRKPGRDDIKLNPAISAKYKTYSRLRSQSSKSSHIRTEENGEQNESLQNRHRKRKRLSNTEGKEGERSYSTPRKAPKQILATPSKGSSSLPTSHPSQLDPYDSPSTLRRLFSPSNHQGPHSSSPLPLRAAIGPTPQRNGKALGLFDLLSSSGGSSRGGAIAATPCSKRKTYNQEDNVFQTPTRQRGQFNVVDLNEDNDDDERYARVKTPASSAKKFYLANFFATPPAYRYTNPANEHDDGNLPNISHNTKGNGQSPRSTGVGSDTPSFLRRRGLFSSINSRQNARAGKLHDLSPVAVRMPQKLVGKGLSAIVKGLRDIQEERLDDDLDVLRELEAEQAGQHDNVIVSDSQFKNGDGDGDNENKGGYGDGDAPDNPKAETRQWKKMGQKRNTRRVILRPVRAKLQAAPEVPAAAIDGESDNELAAVLETQRNIPPPELGDKGADSDPDFNSATDLDSDSNYEENAELASPSRTRKSKPLPNHSMAKGKQATTEATAITAAANTAPGTAAAKSKKPIKPEAHANYRALKIRGKGSGPKRRFGGRFPGRFGGRR</sequence>
<evidence type="ECO:0000256" key="6">
    <source>
        <dbReference type="ARBA" id="ARBA00023306"/>
    </source>
</evidence>
<evidence type="ECO:0000256" key="2">
    <source>
        <dbReference type="ARBA" id="ARBA00007276"/>
    </source>
</evidence>
<keyword evidence="4 8" id="KW-0235">DNA replication</keyword>
<feature type="region of interest" description="Disordered" evidence="9">
    <location>
        <begin position="374"/>
        <end position="430"/>
    </location>
</feature>
<dbReference type="GeneID" id="22585220"/>
<dbReference type="GO" id="GO:0003688">
    <property type="term" value="F:DNA replication origin binding"/>
    <property type="evidence" value="ECO:0007669"/>
    <property type="project" value="TreeGrafter"/>
</dbReference>
<gene>
    <name evidence="10" type="ORF">PADG_06509</name>
</gene>
<dbReference type="Pfam" id="PF11719">
    <property type="entry name" value="Drc1-Sld2"/>
    <property type="match status" value="1"/>
</dbReference>
<comment type="similarity">
    <text evidence="2 8">Belongs to the SLD2 family.</text>
</comment>
<feature type="region of interest" description="Disordered" evidence="9">
    <location>
        <begin position="444"/>
        <end position="585"/>
    </location>
</feature>
<reference evidence="10 11" key="1">
    <citation type="journal article" date="2011" name="PLoS Genet.">
        <title>Comparative genomic analysis of human fungal pathogens causing paracoccidioidomycosis.</title>
        <authorList>
            <person name="Desjardins C.A."/>
            <person name="Champion M.D."/>
            <person name="Holder J.W."/>
            <person name="Muszewska A."/>
            <person name="Goldberg J."/>
            <person name="Bailao A.M."/>
            <person name="Brigido M.M."/>
            <person name="Ferreira M.E."/>
            <person name="Garcia A.M."/>
            <person name="Grynberg M."/>
            <person name="Gujja S."/>
            <person name="Heiman D.I."/>
            <person name="Henn M.R."/>
            <person name="Kodira C.D."/>
            <person name="Leon-Narvaez H."/>
            <person name="Longo L.V."/>
            <person name="Ma L.J."/>
            <person name="Malavazi I."/>
            <person name="Matsuo A.L."/>
            <person name="Morais F.V."/>
            <person name="Pereira M."/>
            <person name="Rodriguez-Brito S."/>
            <person name="Sakthikumar S."/>
            <person name="Salem-Izacc S.M."/>
            <person name="Sykes S.M."/>
            <person name="Teixeira M.M."/>
            <person name="Vallejo M.C."/>
            <person name="Walter M.E."/>
            <person name="Yandava C."/>
            <person name="Young S."/>
            <person name="Zeng Q."/>
            <person name="Zucker J."/>
            <person name="Felipe M.S."/>
            <person name="Goldman G.H."/>
            <person name="Haas B.J."/>
            <person name="McEwen J.G."/>
            <person name="Nino-Vega G."/>
            <person name="Puccia R."/>
            <person name="San-Blas G."/>
            <person name="Soares C.M."/>
            <person name="Birren B.W."/>
            <person name="Cuomo C.A."/>
        </authorList>
    </citation>
    <scope>NUCLEOTIDE SEQUENCE [LARGE SCALE GENOMIC DNA]</scope>
    <source>
        <strain evidence="10 11">Pb18</strain>
    </source>
</reference>
<feature type="compositionally biased region" description="Basic residues" evidence="9">
    <location>
        <begin position="416"/>
        <end position="429"/>
    </location>
</feature>
<comment type="function">
    <text evidence="7 8">Has a role in the initiation of DNA replication. Required at S-phase checkpoint.</text>
</comment>
<dbReference type="FunFam" id="1.10.10.1460:FF:000001">
    <property type="entry name" value="DNA replication regulator Sld2"/>
    <property type="match status" value="1"/>
</dbReference>
<dbReference type="CDD" id="cd22289">
    <property type="entry name" value="RecQL4_SLD2_NTD"/>
    <property type="match status" value="1"/>
</dbReference>
<evidence type="ECO:0000313" key="11">
    <source>
        <dbReference type="Proteomes" id="UP000001628"/>
    </source>
</evidence>
<accession>C1GGS2</accession>
<evidence type="ECO:0000256" key="4">
    <source>
        <dbReference type="ARBA" id="ARBA00022705"/>
    </source>
</evidence>
<dbReference type="GO" id="GO:0003697">
    <property type="term" value="F:single-stranded DNA binding"/>
    <property type="evidence" value="ECO:0007669"/>
    <property type="project" value="TreeGrafter"/>
</dbReference>
<dbReference type="PANTHER" id="PTHR28124:SF1">
    <property type="entry name" value="DNA REPLICATION REGULATOR SLD2"/>
    <property type="match status" value="1"/>
</dbReference>
<feature type="compositionally biased region" description="Polar residues" evidence="9">
    <location>
        <begin position="118"/>
        <end position="130"/>
    </location>
</feature>
<dbReference type="GO" id="GO:1902977">
    <property type="term" value="P:mitotic DNA replication preinitiation complex assembly"/>
    <property type="evidence" value="ECO:0007669"/>
    <property type="project" value="TreeGrafter"/>
</dbReference>
<evidence type="ECO:0000256" key="5">
    <source>
        <dbReference type="ARBA" id="ARBA00023242"/>
    </source>
</evidence>
<dbReference type="InParanoid" id="C1GGS2"/>
<protein>
    <recommendedName>
        <fullName evidence="3 8">DNA replication regulator SLD2</fullName>
    </recommendedName>
</protein>
<evidence type="ECO:0000256" key="3">
    <source>
        <dbReference type="ARBA" id="ARBA00018363"/>
    </source>
</evidence>
<evidence type="ECO:0000256" key="8">
    <source>
        <dbReference type="RuleBase" id="RU367067"/>
    </source>
</evidence>
<keyword evidence="5 8" id="KW-0539">Nucleus</keyword>